<dbReference type="Pfam" id="PF20431">
    <property type="entry name" value="E_motif"/>
    <property type="match status" value="1"/>
</dbReference>
<evidence type="ECO:0000256" key="1">
    <source>
        <dbReference type="ARBA" id="ARBA00022737"/>
    </source>
</evidence>
<sequence length="157" mass="17819">MINTGFEPTLDHYACMVNLFGRSGHMDKAVDLISSMSQEPNSLIWTTVLSVCVMKGDIKHGEMSARCLIELDPFTAVPYIMLSNLYAACGRWKDVASIRSLMKAKHVKKFAAYSWIEIDNEVHREYNQKADGTRLNVLIDGKECEELHVGRLQQFCM</sequence>
<dbReference type="Gene3D" id="1.25.40.10">
    <property type="entry name" value="Tetratricopeptide repeat domain"/>
    <property type="match status" value="1"/>
</dbReference>
<accession>A0AAD6PNC8</accession>
<dbReference type="Proteomes" id="UP001162972">
    <property type="component" value="Chromosome 18"/>
</dbReference>
<dbReference type="PANTHER" id="PTHR47926">
    <property type="entry name" value="PENTATRICOPEPTIDE REPEAT-CONTAINING PROTEIN"/>
    <property type="match status" value="1"/>
</dbReference>
<reference evidence="2 3" key="1">
    <citation type="journal article" date="2023" name="Int. J. Mol. Sci.">
        <title>De Novo Assembly and Annotation of 11 Diverse Shrub Willow (Salix) Genomes Reveals Novel Gene Organization in Sex-Linked Regions.</title>
        <authorList>
            <person name="Hyden B."/>
            <person name="Feng K."/>
            <person name="Yates T.B."/>
            <person name="Jawdy S."/>
            <person name="Cereghino C."/>
            <person name="Smart L.B."/>
            <person name="Muchero W."/>
        </authorList>
    </citation>
    <scope>NUCLEOTIDE SEQUENCE [LARGE SCALE GENOMIC DNA]</scope>
    <source>
        <tissue evidence="2">Shoot tip</tissue>
    </source>
</reference>
<gene>
    <name evidence="2" type="ORF">OIU84_000589</name>
</gene>
<organism evidence="2 3">
    <name type="scientific">Salix udensis</name>
    <dbReference type="NCBI Taxonomy" id="889485"/>
    <lineage>
        <taxon>Eukaryota</taxon>
        <taxon>Viridiplantae</taxon>
        <taxon>Streptophyta</taxon>
        <taxon>Embryophyta</taxon>
        <taxon>Tracheophyta</taxon>
        <taxon>Spermatophyta</taxon>
        <taxon>Magnoliopsida</taxon>
        <taxon>eudicotyledons</taxon>
        <taxon>Gunneridae</taxon>
        <taxon>Pentapetalae</taxon>
        <taxon>rosids</taxon>
        <taxon>fabids</taxon>
        <taxon>Malpighiales</taxon>
        <taxon>Salicaceae</taxon>
        <taxon>Saliceae</taxon>
        <taxon>Salix</taxon>
    </lineage>
</organism>
<dbReference type="EMBL" id="JAPFFJ010000001">
    <property type="protein sequence ID" value="KAJ6435430.1"/>
    <property type="molecule type" value="Genomic_DNA"/>
</dbReference>
<dbReference type="NCBIfam" id="TIGR00756">
    <property type="entry name" value="PPR"/>
    <property type="match status" value="1"/>
</dbReference>
<keyword evidence="3" id="KW-1185">Reference proteome</keyword>
<evidence type="ECO:0000313" key="3">
    <source>
        <dbReference type="Proteomes" id="UP001162972"/>
    </source>
</evidence>
<dbReference type="AlphaFoldDB" id="A0AAD6PNC8"/>
<evidence type="ECO:0000313" key="2">
    <source>
        <dbReference type="EMBL" id="KAJ6435430.1"/>
    </source>
</evidence>
<comment type="caution">
    <text evidence="2">The sequence shown here is derived from an EMBL/GenBank/DDBJ whole genome shotgun (WGS) entry which is preliminary data.</text>
</comment>
<evidence type="ECO:0008006" key="4">
    <source>
        <dbReference type="Google" id="ProtNLM"/>
    </source>
</evidence>
<dbReference type="Pfam" id="PF01535">
    <property type="entry name" value="PPR"/>
    <property type="match status" value="1"/>
</dbReference>
<dbReference type="InterPro" id="IPR046960">
    <property type="entry name" value="PPR_At4g14850-like_plant"/>
</dbReference>
<dbReference type="InterPro" id="IPR011990">
    <property type="entry name" value="TPR-like_helical_dom_sf"/>
</dbReference>
<dbReference type="InterPro" id="IPR002885">
    <property type="entry name" value="PPR_rpt"/>
</dbReference>
<protein>
    <recommendedName>
        <fullName evidence="4">Pentatricopeptide repeat-containing protein</fullName>
    </recommendedName>
</protein>
<dbReference type="InterPro" id="IPR046848">
    <property type="entry name" value="E_motif"/>
</dbReference>
<dbReference type="GO" id="GO:0009451">
    <property type="term" value="P:RNA modification"/>
    <property type="evidence" value="ECO:0007669"/>
    <property type="project" value="InterPro"/>
</dbReference>
<keyword evidence="1" id="KW-0677">Repeat</keyword>
<dbReference type="GO" id="GO:0003723">
    <property type="term" value="F:RNA binding"/>
    <property type="evidence" value="ECO:0007669"/>
    <property type="project" value="InterPro"/>
</dbReference>
<proteinExistence type="predicted"/>
<name>A0AAD6PNC8_9ROSI</name>